<dbReference type="EMBL" id="JAAXMD010000148">
    <property type="protein sequence ID" value="NKQ26091.1"/>
    <property type="molecule type" value="Genomic_DNA"/>
</dbReference>
<comment type="caution">
    <text evidence="2">The sequence shown here is derived from an EMBL/GenBank/DDBJ whole genome shotgun (WGS) entry which is preliminary data.</text>
</comment>
<evidence type="ECO:0000256" key="1">
    <source>
        <dbReference type="SAM" id="SignalP"/>
    </source>
</evidence>
<keyword evidence="3" id="KW-1185">Reference proteome</keyword>
<keyword evidence="1" id="KW-0732">Signal</keyword>
<feature type="chain" id="PRO_5045578857" evidence="1">
    <location>
        <begin position="29"/>
        <end position="137"/>
    </location>
</feature>
<sequence length="137" mass="14161">MKYRMKTLALAGSALLLAAGVGAGGAEAASATPTSTRAPAACFDVLHSYSKPSGYGYYPTNGTRLTTTSRCADINISPRAGAYIAVCFHPSSGSEYCNGYTWAPANQYTVVASGVRDGTQFYFAFRSTAASSGGWAA</sequence>
<name>A0ABX1IP05_STRGB</name>
<dbReference type="Proteomes" id="UP000744032">
    <property type="component" value="Unassembled WGS sequence"/>
</dbReference>
<evidence type="ECO:0000313" key="3">
    <source>
        <dbReference type="Proteomes" id="UP000744032"/>
    </source>
</evidence>
<proteinExistence type="predicted"/>
<feature type="signal peptide" evidence="1">
    <location>
        <begin position="1"/>
        <end position="28"/>
    </location>
</feature>
<accession>A0ABX1IP05</accession>
<reference evidence="2 3" key="1">
    <citation type="submission" date="2020-04" db="EMBL/GenBank/DDBJ databases">
        <title>Genome sequence of Streptomyces galbus strain I339.</title>
        <authorList>
            <person name="Silva E.A.N."/>
            <person name="Merces M."/>
            <person name="Castelo Branco A.P.O.T."/>
            <person name="Vasconcelos P.C."/>
            <person name="Costa N.P."/>
            <person name="Marinho G.C.S."/>
            <person name="Oliveira C.J.B."/>
            <person name="Araujo D."/>
            <person name="Rodrigues Junior V.S."/>
            <person name="Almeida R."/>
            <person name="Silva Filho U.R."/>
            <person name="Andrade A.S.A."/>
            <person name="Cibulski S.P."/>
        </authorList>
    </citation>
    <scope>NUCLEOTIDE SEQUENCE [LARGE SCALE GENOMIC DNA]</scope>
    <source>
        <strain evidence="2 3">I339</strain>
    </source>
</reference>
<gene>
    <name evidence="2" type="ORF">HF200_17055</name>
</gene>
<dbReference type="RefSeq" id="WP_168374262.1">
    <property type="nucleotide sequence ID" value="NZ_JAAXMD010000148.1"/>
</dbReference>
<protein>
    <submittedName>
        <fullName evidence="2">Uncharacterized protein</fullName>
    </submittedName>
</protein>
<evidence type="ECO:0000313" key="2">
    <source>
        <dbReference type="EMBL" id="NKQ26091.1"/>
    </source>
</evidence>
<organism evidence="2 3">
    <name type="scientific">Streptomyces galbus</name>
    <dbReference type="NCBI Taxonomy" id="33898"/>
    <lineage>
        <taxon>Bacteria</taxon>
        <taxon>Bacillati</taxon>
        <taxon>Actinomycetota</taxon>
        <taxon>Actinomycetes</taxon>
        <taxon>Kitasatosporales</taxon>
        <taxon>Streptomycetaceae</taxon>
        <taxon>Streptomyces</taxon>
    </lineage>
</organism>